<evidence type="ECO:0000313" key="2">
    <source>
        <dbReference type="Proteomes" id="UP000323136"/>
    </source>
</evidence>
<comment type="caution">
    <text evidence="1">The sequence shown here is derived from an EMBL/GenBank/DDBJ whole genome shotgun (WGS) entry which is preliminary data.</text>
</comment>
<dbReference type="RefSeq" id="WP_148868164.1">
    <property type="nucleotide sequence ID" value="NZ_VNIA01000001.1"/>
</dbReference>
<sequence length="165" mass="18341">MKIAYNNTPVQNIFKDLSFTAQKASGQSILTTSIDFKIPTDKQPNKLTPLPPLVQASATDPVFCPSGKILCSLNMYIIAFIDTEENSISLNVDMNSVRYLRENQLEFYVSYTKTPTPSSTFKPFLISFTLTNLPTNITPTTVKLFLCNDDPETSRGTETTVMLPA</sequence>
<organism evidence="1 2">
    <name type="scientific">Tenacibaculum adriaticum</name>
    <dbReference type="NCBI Taxonomy" id="413713"/>
    <lineage>
        <taxon>Bacteria</taxon>
        <taxon>Pseudomonadati</taxon>
        <taxon>Bacteroidota</taxon>
        <taxon>Flavobacteriia</taxon>
        <taxon>Flavobacteriales</taxon>
        <taxon>Flavobacteriaceae</taxon>
        <taxon>Tenacibaculum</taxon>
    </lineage>
</organism>
<dbReference type="AlphaFoldDB" id="A0A5S5DVY9"/>
<gene>
    <name evidence="1" type="ORF">C7447_10134</name>
</gene>
<reference evidence="1 2" key="1">
    <citation type="submission" date="2019-07" db="EMBL/GenBank/DDBJ databases">
        <title>Genomic Encyclopedia of Type Strains, Phase IV (KMG-IV): sequencing the most valuable type-strain genomes for metagenomic binning, comparative biology and taxonomic classification.</title>
        <authorList>
            <person name="Goeker M."/>
        </authorList>
    </citation>
    <scope>NUCLEOTIDE SEQUENCE [LARGE SCALE GENOMIC DNA]</scope>
    <source>
        <strain evidence="1 2">DSM 18961</strain>
    </source>
</reference>
<dbReference type="EMBL" id="VNIA01000001">
    <property type="protein sequence ID" value="TYP99438.1"/>
    <property type="molecule type" value="Genomic_DNA"/>
</dbReference>
<keyword evidence="2" id="KW-1185">Reference proteome</keyword>
<accession>A0A5S5DVY9</accession>
<proteinExistence type="predicted"/>
<dbReference type="Proteomes" id="UP000323136">
    <property type="component" value="Unassembled WGS sequence"/>
</dbReference>
<evidence type="ECO:0000313" key="1">
    <source>
        <dbReference type="EMBL" id="TYP99438.1"/>
    </source>
</evidence>
<name>A0A5S5DVY9_9FLAO</name>
<protein>
    <submittedName>
        <fullName evidence="1">Uncharacterized protein</fullName>
    </submittedName>
</protein>